<feature type="region of interest" description="Disordered" evidence="1">
    <location>
        <begin position="223"/>
        <end position="250"/>
    </location>
</feature>
<dbReference type="Pfam" id="PF20167">
    <property type="entry name" value="Transposase_32"/>
    <property type="match status" value="1"/>
</dbReference>
<name>A0A392NY78_9FABA</name>
<evidence type="ECO:0000256" key="1">
    <source>
        <dbReference type="SAM" id="MobiDB-lite"/>
    </source>
</evidence>
<organism evidence="3 4">
    <name type="scientific">Trifolium medium</name>
    <dbReference type="NCBI Taxonomy" id="97028"/>
    <lineage>
        <taxon>Eukaryota</taxon>
        <taxon>Viridiplantae</taxon>
        <taxon>Streptophyta</taxon>
        <taxon>Embryophyta</taxon>
        <taxon>Tracheophyta</taxon>
        <taxon>Spermatophyta</taxon>
        <taxon>Magnoliopsida</taxon>
        <taxon>eudicotyledons</taxon>
        <taxon>Gunneridae</taxon>
        <taxon>Pentapetalae</taxon>
        <taxon>rosids</taxon>
        <taxon>fabids</taxon>
        <taxon>Fabales</taxon>
        <taxon>Fabaceae</taxon>
        <taxon>Papilionoideae</taxon>
        <taxon>50 kb inversion clade</taxon>
        <taxon>NPAAA clade</taxon>
        <taxon>Hologalegina</taxon>
        <taxon>IRL clade</taxon>
        <taxon>Trifolieae</taxon>
        <taxon>Trifolium</taxon>
    </lineage>
</organism>
<feature type="non-terminal residue" evidence="3">
    <location>
        <position position="276"/>
    </location>
</feature>
<proteinExistence type="predicted"/>
<evidence type="ECO:0000313" key="4">
    <source>
        <dbReference type="Proteomes" id="UP000265520"/>
    </source>
</evidence>
<feature type="non-terminal residue" evidence="3">
    <location>
        <position position="1"/>
    </location>
</feature>
<dbReference type="InterPro" id="IPR046796">
    <property type="entry name" value="Transposase_32_dom"/>
</dbReference>
<dbReference type="AlphaFoldDB" id="A0A392NY78"/>
<comment type="caution">
    <text evidence="3">The sequence shown here is derived from an EMBL/GenBank/DDBJ whole genome shotgun (WGS) entry which is preliminary data.</text>
</comment>
<dbReference type="Proteomes" id="UP000265520">
    <property type="component" value="Unassembled WGS sequence"/>
</dbReference>
<protein>
    <recommendedName>
        <fullName evidence="2">Putative plant transposon protein domain-containing protein</fullName>
    </recommendedName>
</protein>
<dbReference type="EMBL" id="LXQA010055298">
    <property type="protein sequence ID" value="MCI04404.1"/>
    <property type="molecule type" value="Genomic_DNA"/>
</dbReference>
<accession>A0A392NY78</accession>
<evidence type="ECO:0000313" key="3">
    <source>
        <dbReference type="EMBL" id="MCI04404.1"/>
    </source>
</evidence>
<keyword evidence="4" id="KW-1185">Reference proteome</keyword>
<sequence>SSSPSQDYHRFLDAAKKEHYSIIQRKGVVQERIIDFPSITYFPRMQQITEGYSWMDFKNMIGVCNISWVEEFYANAYGCEDDDYTSYVRGVDISYAPNMIDTIFGFRPEEHCRVIQRRTAGHIEEEYAEMLHELALPSKDWRYDSHGRRSRLQATEMDLIAKAWANCIKRMITVADVYIGHPFVITTQCERLQVPTRDIDDIRSSMDPLRRKFFMKAQRDLQATQAAAAAPPSPPQDHQQHQVPPHFPQHHQYSDCEMGMAVHQYNMAWRMDVELP</sequence>
<reference evidence="3 4" key="1">
    <citation type="journal article" date="2018" name="Front. Plant Sci.">
        <title>Red Clover (Trifolium pratense) and Zigzag Clover (T. medium) - A Picture of Genomic Similarities and Differences.</title>
        <authorList>
            <person name="Dluhosova J."/>
            <person name="Istvanek J."/>
            <person name="Nedelnik J."/>
            <person name="Repkova J."/>
        </authorList>
    </citation>
    <scope>NUCLEOTIDE SEQUENCE [LARGE SCALE GENOMIC DNA]</scope>
    <source>
        <strain evidence="4">cv. 10/8</strain>
        <tissue evidence="3">Leaf</tissue>
    </source>
</reference>
<feature type="domain" description="Putative plant transposon protein" evidence="2">
    <location>
        <begin position="52"/>
        <end position="169"/>
    </location>
</feature>
<evidence type="ECO:0000259" key="2">
    <source>
        <dbReference type="Pfam" id="PF20167"/>
    </source>
</evidence>